<dbReference type="Pfam" id="PF00072">
    <property type="entry name" value="Response_reg"/>
    <property type="match status" value="1"/>
</dbReference>
<dbReference type="SUPFAM" id="SSF52172">
    <property type="entry name" value="CheY-like"/>
    <property type="match status" value="1"/>
</dbReference>
<sequence length="210" mass="23695">LVVDDHQVVREGLRHMLELEADMEVVGEAGDAKEALTQVESLSPEVILMDIKMPGIDGVELTRQLKEKQPSCNIIMLTLYDEYLAEAIEAGAVGYLLKDIKREELIRAIRAVHEGRSLLNLSLSRDQLAEFAVPAESKQRVYLSERELTILRMIAGGVTTKEIANQLFLSQASVKRSVRFIFEKLGVRNRSEAVSEAYKRRLLQHRDTPP</sequence>
<dbReference type="GO" id="GO:0000160">
    <property type="term" value="P:phosphorelay signal transduction system"/>
    <property type="evidence" value="ECO:0007669"/>
    <property type="project" value="InterPro"/>
</dbReference>
<dbReference type="InterPro" id="IPR058245">
    <property type="entry name" value="NreC/VraR/RcsB-like_REC"/>
</dbReference>
<dbReference type="InterPro" id="IPR000792">
    <property type="entry name" value="Tscrpt_reg_LuxR_C"/>
</dbReference>
<dbReference type="SUPFAM" id="SSF46894">
    <property type="entry name" value="C-terminal effector domain of the bipartite response regulators"/>
    <property type="match status" value="1"/>
</dbReference>
<dbReference type="InterPro" id="IPR001789">
    <property type="entry name" value="Sig_transdc_resp-reg_receiver"/>
</dbReference>
<evidence type="ECO:0008006" key="6">
    <source>
        <dbReference type="Google" id="ProtNLM"/>
    </source>
</evidence>
<reference evidence="5" key="1">
    <citation type="journal article" date="2014" name="Front. Microbiol.">
        <title>High frequency of phylogenetically diverse reductive dehalogenase-homologous genes in deep subseafloor sedimentary metagenomes.</title>
        <authorList>
            <person name="Kawai M."/>
            <person name="Futagami T."/>
            <person name="Toyoda A."/>
            <person name="Takaki Y."/>
            <person name="Nishi S."/>
            <person name="Hori S."/>
            <person name="Arai W."/>
            <person name="Tsubouchi T."/>
            <person name="Morono Y."/>
            <person name="Uchiyama I."/>
            <person name="Ito T."/>
            <person name="Fujiyama A."/>
            <person name="Inagaki F."/>
            <person name="Takami H."/>
        </authorList>
    </citation>
    <scope>NUCLEOTIDE SEQUENCE</scope>
    <source>
        <strain evidence="5">Expedition CK06-06</strain>
    </source>
</reference>
<protein>
    <recommendedName>
        <fullName evidence="6">Response regulatory domain-containing protein</fullName>
    </recommendedName>
</protein>
<dbReference type="PANTHER" id="PTHR43214:SF43">
    <property type="entry name" value="TWO-COMPONENT RESPONSE REGULATOR"/>
    <property type="match status" value="1"/>
</dbReference>
<dbReference type="InterPro" id="IPR011006">
    <property type="entry name" value="CheY-like_superfamily"/>
</dbReference>
<dbReference type="CDD" id="cd06170">
    <property type="entry name" value="LuxR_C_like"/>
    <property type="match status" value="1"/>
</dbReference>
<dbReference type="SMART" id="SM00448">
    <property type="entry name" value="REC"/>
    <property type="match status" value="1"/>
</dbReference>
<proteinExistence type="predicted"/>
<dbReference type="AlphaFoldDB" id="X1HL88"/>
<keyword evidence="2" id="KW-0238">DNA-binding</keyword>
<evidence type="ECO:0000259" key="3">
    <source>
        <dbReference type="PROSITE" id="PS50043"/>
    </source>
</evidence>
<dbReference type="PROSITE" id="PS50043">
    <property type="entry name" value="HTH_LUXR_2"/>
    <property type="match status" value="1"/>
</dbReference>
<feature type="non-terminal residue" evidence="5">
    <location>
        <position position="1"/>
    </location>
</feature>
<evidence type="ECO:0000259" key="4">
    <source>
        <dbReference type="PROSITE" id="PS50110"/>
    </source>
</evidence>
<dbReference type="PROSITE" id="PS50110">
    <property type="entry name" value="RESPONSE_REGULATORY"/>
    <property type="match status" value="1"/>
</dbReference>
<feature type="domain" description="Response regulatory" evidence="4">
    <location>
        <begin position="1"/>
        <end position="113"/>
    </location>
</feature>
<dbReference type="PRINTS" id="PR00038">
    <property type="entry name" value="HTHLUXR"/>
</dbReference>
<gene>
    <name evidence="5" type="ORF">S03H2_32260</name>
</gene>
<evidence type="ECO:0000256" key="2">
    <source>
        <dbReference type="ARBA" id="ARBA00023125"/>
    </source>
</evidence>
<evidence type="ECO:0000256" key="1">
    <source>
        <dbReference type="ARBA" id="ARBA00022553"/>
    </source>
</evidence>
<dbReference type="InterPro" id="IPR016032">
    <property type="entry name" value="Sig_transdc_resp-reg_C-effctor"/>
</dbReference>
<keyword evidence="1" id="KW-0597">Phosphoprotein</keyword>
<dbReference type="Gene3D" id="3.40.50.2300">
    <property type="match status" value="1"/>
</dbReference>
<dbReference type="EMBL" id="BARU01019597">
    <property type="protein sequence ID" value="GAH54589.1"/>
    <property type="molecule type" value="Genomic_DNA"/>
</dbReference>
<dbReference type="PANTHER" id="PTHR43214">
    <property type="entry name" value="TWO-COMPONENT RESPONSE REGULATOR"/>
    <property type="match status" value="1"/>
</dbReference>
<evidence type="ECO:0000313" key="5">
    <source>
        <dbReference type="EMBL" id="GAH54589.1"/>
    </source>
</evidence>
<name>X1HL88_9ZZZZ</name>
<organism evidence="5">
    <name type="scientific">marine sediment metagenome</name>
    <dbReference type="NCBI Taxonomy" id="412755"/>
    <lineage>
        <taxon>unclassified sequences</taxon>
        <taxon>metagenomes</taxon>
        <taxon>ecological metagenomes</taxon>
    </lineage>
</organism>
<comment type="caution">
    <text evidence="5">The sequence shown here is derived from an EMBL/GenBank/DDBJ whole genome shotgun (WGS) entry which is preliminary data.</text>
</comment>
<accession>X1HL88</accession>
<dbReference type="SMART" id="SM00421">
    <property type="entry name" value="HTH_LUXR"/>
    <property type="match status" value="1"/>
</dbReference>
<dbReference type="Pfam" id="PF00196">
    <property type="entry name" value="GerE"/>
    <property type="match status" value="1"/>
</dbReference>
<dbReference type="GO" id="GO:0006355">
    <property type="term" value="P:regulation of DNA-templated transcription"/>
    <property type="evidence" value="ECO:0007669"/>
    <property type="project" value="InterPro"/>
</dbReference>
<dbReference type="InterPro" id="IPR039420">
    <property type="entry name" value="WalR-like"/>
</dbReference>
<dbReference type="GO" id="GO:0003677">
    <property type="term" value="F:DNA binding"/>
    <property type="evidence" value="ECO:0007669"/>
    <property type="project" value="UniProtKB-KW"/>
</dbReference>
<dbReference type="CDD" id="cd17535">
    <property type="entry name" value="REC_NarL-like"/>
    <property type="match status" value="1"/>
</dbReference>
<feature type="domain" description="HTH luxR-type" evidence="3">
    <location>
        <begin position="136"/>
        <end position="201"/>
    </location>
</feature>